<dbReference type="InterPro" id="IPR020843">
    <property type="entry name" value="ER"/>
</dbReference>
<dbReference type="SMART" id="SM00829">
    <property type="entry name" value="PKS_ER"/>
    <property type="match status" value="1"/>
</dbReference>
<proteinExistence type="inferred from homology"/>
<dbReference type="InterPro" id="IPR011032">
    <property type="entry name" value="GroES-like_sf"/>
</dbReference>
<accession>A0A0R1YEZ6</accession>
<organism evidence="3 4">
    <name type="scientific">Lentilactobacillus parafarraginis DSM 18390 = JCM 14109</name>
    <dbReference type="NCBI Taxonomy" id="1423786"/>
    <lineage>
        <taxon>Bacteria</taxon>
        <taxon>Bacillati</taxon>
        <taxon>Bacillota</taxon>
        <taxon>Bacilli</taxon>
        <taxon>Lactobacillales</taxon>
        <taxon>Lactobacillaceae</taxon>
        <taxon>Lentilactobacillus</taxon>
    </lineage>
</organism>
<evidence type="ECO:0000313" key="4">
    <source>
        <dbReference type="Proteomes" id="UP000051010"/>
    </source>
</evidence>
<keyword evidence="1" id="KW-0479">Metal-binding</keyword>
<dbReference type="Pfam" id="PF08240">
    <property type="entry name" value="ADH_N"/>
    <property type="match status" value="1"/>
</dbReference>
<gene>
    <name evidence="3" type="ORF">FD47_GL002571</name>
</gene>
<reference evidence="3 4" key="1">
    <citation type="journal article" date="2015" name="Genome Announc.">
        <title>Expanding the biotechnology potential of lactobacilli through comparative genomics of 213 strains and associated genera.</title>
        <authorList>
            <person name="Sun Z."/>
            <person name="Harris H.M."/>
            <person name="McCann A."/>
            <person name="Guo C."/>
            <person name="Argimon S."/>
            <person name="Zhang W."/>
            <person name="Yang X."/>
            <person name="Jeffery I.B."/>
            <person name="Cooney J.C."/>
            <person name="Kagawa T.F."/>
            <person name="Liu W."/>
            <person name="Song Y."/>
            <person name="Salvetti E."/>
            <person name="Wrobel A."/>
            <person name="Rasinkangas P."/>
            <person name="Parkhill J."/>
            <person name="Rea M.C."/>
            <person name="O'Sullivan O."/>
            <person name="Ritari J."/>
            <person name="Douillard F.P."/>
            <person name="Paul Ross R."/>
            <person name="Yang R."/>
            <person name="Briner A.E."/>
            <person name="Felis G.E."/>
            <person name="de Vos W.M."/>
            <person name="Barrangou R."/>
            <person name="Klaenhammer T.R."/>
            <person name="Caufield P.W."/>
            <person name="Cui Y."/>
            <person name="Zhang H."/>
            <person name="O'Toole P.W."/>
        </authorList>
    </citation>
    <scope>NUCLEOTIDE SEQUENCE [LARGE SCALE GENOMIC DNA]</scope>
    <source>
        <strain evidence="3 4">DSM 18390</strain>
    </source>
</reference>
<dbReference type="Gene3D" id="3.40.50.720">
    <property type="entry name" value="NAD(P)-binding Rossmann-like Domain"/>
    <property type="match status" value="1"/>
</dbReference>
<dbReference type="AlphaFoldDB" id="A0A0R1YEZ6"/>
<dbReference type="GO" id="GO:0008270">
    <property type="term" value="F:zinc ion binding"/>
    <property type="evidence" value="ECO:0007669"/>
    <property type="project" value="InterPro"/>
</dbReference>
<protein>
    <recommendedName>
        <fullName evidence="1">Zinc-type alcohol dehydrogenase-like protein</fullName>
    </recommendedName>
</protein>
<dbReference type="CDD" id="cd08252">
    <property type="entry name" value="AL_MDR"/>
    <property type="match status" value="1"/>
</dbReference>
<name>A0A0R1YEZ6_9LACO</name>
<dbReference type="NCBIfam" id="TIGR02817">
    <property type="entry name" value="adh_fam_1"/>
    <property type="match status" value="1"/>
</dbReference>
<evidence type="ECO:0000256" key="1">
    <source>
        <dbReference type="RuleBase" id="RU364000"/>
    </source>
</evidence>
<evidence type="ECO:0000259" key="2">
    <source>
        <dbReference type="SMART" id="SM00829"/>
    </source>
</evidence>
<sequence length="342" mass="37536">MTTMNAIGFTKHLPIQDKNSLITFTEPIPTATGHDLLVKIISTSVNPVDVGVRGDGRGTLKNPKVIGWDAYGIVTEIGPDVTLFKVGDRVFYAGSFIRPGTDSEYQLVDERIVGHAPTKLSAAEIAAMPLTSLTAWEALFERLGIDRTAVSENKGRTILMINGSGGVGSIATQLAHLAGLTVIASASRPETIKWTKQNGADFTVNHHKNLVTEVRNLKFHYVDYILNLNDLDGHWNEIAELIKPEGAVAAITENRRGIDLQKLTKKAASFHWEWMYTKSYYHTADMVSQHQILDQVAKLLDAGTIHSTVTKVLKPINAASLKEAHRLVETNHMIGKVVISNQ</sequence>
<dbReference type="EMBL" id="AZFZ01000069">
    <property type="protein sequence ID" value="KRM40893.1"/>
    <property type="molecule type" value="Genomic_DNA"/>
</dbReference>
<evidence type="ECO:0000313" key="3">
    <source>
        <dbReference type="EMBL" id="KRM40893.1"/>
    </source>
</evidence>
<dbReference type="SUPFAM" id="SSF50129">
    <property type="entry name" value="GroES-like"/>
    <property type="match status" value="1"/>
</dbReference>
<dbReference type="Pfam" id="PF13602">
    <property type="entry name" value="ADH_zinc_N_2"/>
    <property type="match status" value="1"/>
</dbReference>
<dbReference type="InterPro" id="IPR036291">
    <property type="entry name" value="NAD(P)-bd_dom_sf"/>
</dbReference>
<dbReference type="InterPro" id="IPR013154">
    <property type="entry name" value="ADH-like_N"/>
</dbReference>
<comment type="similarity">
    <text evidence="1">Belongs to the zinc-containing alcohol dehydrogenase family. Quinone oxidoreductase subfamily.</text>
</comment>
<dbReference type="PANTHER" id="PTHR43482">
    <property type="entry name" value="PROTEIN AST1-RELATED"/>
    <property type="match status" value="1"/>
</dbReference>
<dbReference type="PANTHER" id="PTHR43482:SF1">
    <property type="entry name" value="PROTEIN AST1-RELATED"/>
    <property type="match status" value="1"/>
</dbReference>
<dbReference type="SUPFAM" id="SSF51735">
    <property type="entry name" value="NAD(P)-binding Rossmann-fold domains"/>
    <property type="match status" value="1"/>
</dbReference>
<keyword evidence="1" id="KW-0560">Oxidoreductase</keyword>
<dbReference type="Gene3D" id="3.90.180.10">
    <property type="entry name" value="Medium-chain alcohol dehydrogenases, catalytic domain"/>
    <property type="match status" value="1"/>
</dbReference>
<comment type="caution">
    <text evidence="3">The sequence shown here is derived from an EMBL/GenBank/DDBJ whole genome shotgun (WGS) entry which is preliminary data.</text>
</comment>
<dbReference type="Proteomes" id="UP000051010">
    <property type="component" value="Unassembled WGS sequence"/>
</dbReference>
<dbReference type="GO" id="GO:0016491">
    <property type="term" value="F:oxidoreductase activity"/>
    <property type="evidence" value="ECO:0007669"/>
    <property type="project" value="UniProtKB-KW"/>
</dbReference>
<feature type="domain" description="Enoyl reductase (ER)" evidence="2">
    <location>
        <begin position="16"/>
        <end position="339"/>
    </location>
</feature>
<dbReference type="InterPro" id="IPR014182">
    <property type="entry name" value="ADH_Zn_typ-1"/>
</dbReference>
<dbReference type="PATRIC" id="fig|1423786.4.peg.2692"/>
<keyword evidence="1" id="KW-0862">Zinc</keyword>
<dbReference type="InterPro" id="IPR052585">
    <property type="entry name" value="Lipid_raft_assoc_Zn_ADH"/>
</dbReference>